<evidence type="ECO:0000313" key="1">
    <source>
        <dbReference type="EMBL" id="QHS59192.1"/>
    </source>
</evidence>
<dbReference type="Proteomes" id="UP000476411">
    <property type="component" value="Chromosome"/>
</dbReference>
<gene>
    <name evidence="1" type="ORF">GWR21_06195</name>
</gene>
<accession>A0A6B9ZA40</accession>
<name>A0A6B9ZA40_9BACT</name>
<dbReference type="KEGG" id="chih:GWR21_06195"/>
<dbReference type="AlphaFoldDB" id="A0A6B9ZA40"/>
<protein>
    <submittedName>
        <fullName evidence="1">Uncharacterized protein</fullName>
    </submittedName>
</protein>
<evidence type="ECO:0000313" key="2">
    <source>
        <dbReference type="Proteomes" id="UP000476411"/>
    </source>
</evidence>
<proteinExistence type="predicted"/>
<reference evidence="1 2" key="1">
    <citation type="submission" date="2020-01" db="EMBL/GenBank/DDBJ databases">
        <title>Complete genome sequence of Chitinophaga sp. H33E-04 isolated from quinoa roots.</title>
        <authorList>
            <person name="Weon H.-Y."/>
            <person name="Lee S.A."/>
        </authorList>
    </citation>
    <scope>NUCLEOTIDE SEQUENCE [LARGE SCALE GENOMIC DNA]</scope>
    <source>
        <strain evidence="1 2">H33E-04</strain>
    </source>
</reference>
<dbReference type="EMBL" id="CP048113">
    <property type="protein sequence ID" value="QHS59192.1"/>
    <property type="molecule type" value="Genomic_DNA"/>
</dbReference>
<sequence length="46" mass="5550">MRTLEYASGKRRYHTWALPEGKGIGQIPCYCHQFNFNKEQEKQYKN</sequence>
<dbReference type="RefSeq" id="WP_162330891.1">
    <property type="nucleotide sequence ID" value="NZ_CP048113.1"/>
</dbReference>
<keyword evidence="2" id="KW-1185">Reference proteome</keyword>
<organism evidence="1 2">
    <name type="scientific">Chitinophaga agri</name>
    <dbReference type="NCBI Taxonomy" id="2703787"/>
    <lineage>
        <taxon>Bacteria</taxon>
        <taxon>Pseudomonadati</taxon>
        <taxon>Bacteroidota</taxon>
        <taxon>Chitinophagia</taxon>
        <taxon>Chitinophagales</taxon>
        <taxon>Chitinophagaceae</taxon>
        <taxon>Chitinophaga</taxon>
    </lineage>
</organism>